<reference evidence="1" key="1">
    <citation type="submission" date="2025-08" db="UniProtKB">
        <authorList>
            <consortium name="Ensembl"/>
        </authorList>
    </citation>
    <scope>IDENTIFICATION</scope>
</reference>
<evidence type="ECO:0000313" key="2">
    <source>
        <dbReference type="Proteomes" id="UP000694420"/>
    </source>
</evidence>
<organism evidence="1 2">
    <name type="scientific">Nothoprocta perdicaria</name>
    <name type="common">Chilean tinamou</name>
    <name type="synonym">Crypturus perdicarius</name>
    <dbReference type="NCBI Taxonomy" id="30464"/>
    <lineage>
        <taxon>Eukaryota</taxon>
        <taxon>Metazoa</taxon>
        <taxon>Chordata</taxon>
        <taxon>Craniata</taxon>
        <taxon>Vertebrata</taxon>
        <taxon>Euteleostomi</taxon>
        <taxon>Archelosauria</taxon>
        <taxon>Archosauria</taxon>
        <taxon>Dinosauria</taxon>
        <taxon>Saurischia</taxon>
        <taxon>Theropoda</taxon>
        <taxon>Coelurosauria</taxon>
        <taxon>Aves</taxon>
        <taxon>Palaeognathae</taxon>
        <taxon>Tinamiformes</taxon>
        <taxon>Tinamidae</taxon>
        <taxon>Nothoprocta</taxon>
    </lineage>
</organism>
<name>A0A8C6ZEY4_NOTPE</name>
<reference evidence="1" key="2">
    <citation type="submission" date="2025-09" db="UniProtKB">
        <authorList>
            <consortium name="Ensembl"/>
        </authorList>
    </citation>
    <scope>IDENTIFICATION</scope>
</reference>
<accession>A0A8C6ZEY4</accession>
<dbReference type="AlphaFoldDB" id="A0A8C6ZEY4"/>
<dbReference type="Ensembl" id="ENSNPET00000010902.1">
    <property type="protein sequence ID" value="ENSNPEP00000010625.1"/>
    <property type="gene ID" value="ENSNPEG00000007993.1"/>
</dbReference>
<keyword evidence="2" id="KW-1185">Reference proteome</keyword>
<proteinExistence type="predicted"/>
<evidence type="ECO:0000313" key="1">
    <source>
        <dbReference type="Ensembl" id="ENSNPEP00000010625.1"/>
    </source>
</evidence>
<sequence length="94" mass="10573">VRSCPVGVLLRPPVRFLNLLTANRFLSTPVHFGAAFCLFPSSEPAPEALLERYGFPEAGMETRCYTNHALSYDQAKRVPRWVIEHISKQKTLGT</sequence>
<dbReference type="Gene3D" id="3.40.570.10">
    <property type="entry name" value="Extracellular Endonuclease, subunit A"/>
    <property type="match status" value="1"/>
</dbReference>
<dbReference type="InterPro" id="IPR044929">
    <property type="entry name" value="DNA/RNA_non-sp_Endonuclease_sf"/>
</dbReference>
<protein>
    <submittedName>
        <fullName evidence="1">Uncharacterized protein</fullName>
    </submittedName>
</protein>
<dbReference type="Proteomes" id="UP000694420">
    <property type="component" value="Unplaced"/>
</dbReference>